<feature type="domain" description="Extensin-like C-terminal" evidence="1">
    <location>
        <begin position="61"/>
        <end position="236"/>
    </location>
</feature>
<proteinExistence type="predicted"/>
<reference evidence="2 3" key="1">
    <citation type="submission" date="2024-09" db="EMBL/GenBank/DDBJ databases">
        <authorList>
            <person name="Sun Q."/>
            <person name="Mori K."/>
        </authorList>
    </citation>
    <scope>NUCLEOTIDE SEQUENCE [LARGE SCALE GENOMIC DNA]</scope>
    <source>
        <strain evidence="2 3">CICC 11035S</strain>
    </source>
</reference>
<organism evidence="2 3">
    <name type="scientific">Novosphingobium clariflavum</name>
    <dbReference type="NCBI Taxonomy" id="2029884"/>
    <lineage>
        <taxon>Bacteria</taxon>
        <taxon>Pseudomonadati</taxon>
        <taxon>Pseudomonadota</taxon>
        <taxon>Alphaproteobacteria</taxon>
        <taxon>Sphingomonadales</taxon>
        <taxon>Sphingomonadaceae</taxon>
        <taxon>Novosphingobium</taxon>
    </lineage>
</organism>
<dbReference type="RefSeq" id="WP_267220134.1">
    <property type="nucleotide sequence ID" value="NZ_JAPCWC010000006.1"/>
</dbReference>
<dbReference type="InterPro" id="IPR009683">
    <property type="entry name" value="Extensin-like_C"/>
</dbReference>
<dbReference type="Pfam" id="PF06904">
    <property type="entry name" value="Extensin-like_C"/>
    <property type="match status" value="1"/>
</dbReference>
<evidence type="ECO:0000259" key="1">
    <source>
        <dbReference type="Pfam" id="PF06904"/>
    </source>
</evidence>
<name>A0ABV6S3H3_9SPHN</name>
<evidence type="ECO:0000313" key="2">
    <source>
        <dbReference type="EMBL" id="MFC0683763.1"/>
    </source>
</evidence>
<gene>
    <name evidence="2" type="ORF">ACFFF8_04060</name>
</gene>
<dbReference type="EMBL" id="JBHLTM010000016">
    <property type="protein sequence ID" value="MFC0683763.1"/>
    <property type="molecule type" value="Genomic_DNA"/>
</dbReference>
<evidence type="ECO:0000313" key="3">
    <source>
        <dbReference type="Proteomes" id="UP001589858"/>
    </source>
</evidence>
<sequence length="236" mass="25742">MMSLFDRAALTGLLLGCLALAVLNWLHGHPGSDPWAPLVLDEKPGWATGRKLAELRADVRTCRAFLQRSGIANSLLPAAGAGACRREDRRMLLLAQVRLSPRRAEATCAVEAGLAWWLRHGIQPQAQAVYGSPVVMLEHLGTVNCRRIGNGGTGNWSEHATGNGIDIAAFVLANGHRIEVRRDWKAGGRDAAFLHAVRDHACRAFSTVLSPDYNAAHADHLHLDQMRRPASWSVCR</sequence>
<keyword evidence="3" id="KW-1185">Reference proteome</keyword>
<dbReference type="Proteomes" id="UP001589858">
    <property type="component" value="Unassembled WGS sequence"/>
</dbReference>
<accession>A0ABV6S3H3</accession>
<comment type="caution">
    <text evidence="2">The sequence shown here is derived from an EMBL/GenBank/DDBJ whole genome shotgun (WGS) entry which is preliminary data.</text>
</comment>
<protein>
    <submittedName>
        <fullName evidence="2">Extensin family protein</fullName>
    </submittedName>
</protein>